<name>A0A844M134_9GAMM</name>
<organism evidence="1 2">
    <name type="scientific">Psychrobacter sanguinis</name>
    <dbReference type="NCBI Taxonomy" id="861445"/>
    <lineage>
        <taxon>Bacteria</taxon>
        <taxon>Pseudomonadati</taxon>
        <taxon>Pseudomonadota</taxon>
        <taxon>Gammaproteobacteria</taxon>
        <taxon>Moraxellales</taxon>
        <taxon>Moraxellaceae</taxon>
        <taxon>Psychrobacter</taxon>
    </lineage>
</organism>
<gene>
    <name evidence="1" type="ORF">GB996_07580</name>
</gene>
<evidence type="ECO:0000313" key="1">
    <source>
        <dbReference type="EMBL" id="MUG32656.1"/>
    </source>
</evidence>
<evidence type="ECO:0000313" key="2">
    <source>
        <dbReference type="Proteomes" id="UP000442109"/>
    </source>
</evidence>
<dbReference type="Proteomes" id="UP000442109">
    <property type="component" value="Unassembled WGS sequence"/>
</dbReference>
<proteinExistence type="predicted"/>
<dbReference type="AlphaFoldDB" id="A0A844M134"/>
<evidence type="ECO:0008006" key="3">
    <source>
        <dbReference type="Google" id="ProtNLM"/>
    </source>
</evidence>
<dbReference type="OrthoDB" id="6657691at2"/>
<dbReference type="RefSeq" id="WP_155587317.1">
    <property type="nucleotide sequence ID" value="NZ_WFKQ01000006.1"/>
</dbReference>
<dbReference type="EMBL" id="WFKQ01000006">
    <property type="protein sequence ID" value="MUG32656.1"/>
    <property type="molecule type" value="Genomic_DNA"/>
</dbReference>
<sequence>MKNSPSSLKISPLLMLNQGGLNITIIPRGTQPDWIVPSALILDSMACSERVSSYEWQQQPLAVYSLLLSNAAPTTVVILEGSSEQQRLGLLIEGALTERYIQVSDIKDLDTSPISTASTAPNFVFQEVILDQQVFVVPDLAKLAKMLYKTK</sequence>
<accession>A0A844M134</accession>
<keyword evidence="2" id="KW-1185">Reference proteome</keyword>
<reference evidence="1 2" key="1">
    <citation type="journal article" date="2019" name="PLoS ONE">
        <title>Pup mortality in New Zealand sea lions (Phocarctos hookeri) at Enderby Island, Auckland Islands, 2013-18.</title>
        <authorList>
            <person name="Michael S.A."/>
            <person name="Hayman D.T.S."/>
            <person name="Gray R."/>
            <person name="Zhang J."/>
            <person name="Rogers L."/>
            <person name="Roe W.D."/>
        </authorList>
    </citation>
    <scope>NUCLEOTIDE SEQUENCE [LARGE SCALE GENOMIC DNA]</scope>
    <source>
        <strain evidence="1 2">SM868</strain>
    </source>
</reference>
<protein>
    <recommendedName>
        <fullName evidence="3">CheW-like domain-containing protein</fullName>
    </recommendedName>
</protein>
<comment type="caution">
    <text evidence="1">The sequence shown here is derived from an EMBL/GenBank/DDBJ whole genome shotgun (WGS) entry which is preliminary data.</text>
</comment>